<dbReference type="SUPFAM" id="SSF53335">
    <property type="entry name" value="S-adenosyl-L-methionine-dependent methyltransferases"/>
    <property type="match status" value="1"/>
</dbReference>
<organism evidence="1 2">
    <name type="scientific">Paradevosia shaoguanensis</name>
    <dbReference type="NCBI Taxonomy" id="1335043"/>
    <lineage>
        <taxon>Bacteria</taxon>
        <taxon>Pseudomonadati</taxon>
        <taxon>Pseudomonadota</taxon>
        <taxon>Alphaproteobacteria</taxon>
        <taxon>Hyphomicrobiales</taxon>
        <taxon>Devosiaceae</taxon>
        <taxon>Paradevosia</taxon>
    </lineage>
</organism>
<dbReference type="GO" id="GO:0008168">
    <property type="term" value="F:methyltransferase activity"/>
    <property type="evidence" value="ECO:0007669"/>
    <property type="project" value="UniProtKB-KW"/>
</dbReference>
<dbReference type="GO" id="GO:0032259">
    <property type="term" value="P:methylation"/>
    <property type="evidence" value="ECO:0007669"/>
    <property type="project" value="UniProtKB-KW"/>
</dbReference>
<dbReference type="AlphaFoldDB" id="A0AA41QP03"/>
<dbReference type="RefSeq" id="WP_281736358.1">
    <property type="nucleotide sequence ID" value="NZ_JAKETQ010000001.1"/>
</dbReference>
<keyword evidence="1" id="KW-0808">Transferase</keyword>
<evidence type="ECO:0000313" key="2">
    <source>
        <dbReference type="Proteomes" id="UP001156140"/>
    </source>
</evidence>
<dbReference type="Gene3D" id="3.40.50.150">
    <property type="entry name" value="Vaccinia Virus protein VP39"/>
    <property type="match status" value="1"/>
</dbReference>
<dbReference type="Proteomes" id="UP001156140">
    <property type="component" value="Unassembled WGS sequence"/>
</dbReference>
<reference evidence="1" key="1">
    <citation type="submission" date="2022-03" db="EMBL/GenBank/DDBJ databases">
        <title>The complete genome sequence of a Methyloterrigena soli.</title>
        <authorList>
            <person name="Zi Z."/>
        </authorList>
    </citation>
    <scope>NUCLEOTIDE SEQUENCE</scope>
    <source>
        <strain evidence="1">M48</strain>
    </source>
</reference>
<evidence type="ECO:0000313" key="1">
    <source>
        <dbReference type="EMBL" id="MCI0128134.1"/>
    </source>
</evidence>
<name>A0AA41QP03_9HYPH</name>
<dbReference type="EMBL" id="JALAZD010000001">
    <property type="protein sequence ID" value="MCI0128134.1"/>
    <property type="molecule type" value="Genomic_DNA"/>
</dbReference>
<keyword evidence="1" id="KW-0489">Methyltransferase</keyword>
<proteinExistence type="predicted"/>
<comment type="caution">
    <text evidence="1">The sequence shown here is derived from an EMBL/GenBank/DDBJ whole genome shotgun (WGS) entry which is preliminary data.</text>
</comment>
<accession>A0AA41QP03</accession>
<keyword evidence="2" id="KW-1185">Reference proteome</keyword>
<sequence>MASAKAALNAVHRAAVFNRRVEVLSRHLAGIIPTGGKVLDLGAGDGSIAHALMTLRPDLAVEGVDVLLRPQTLIPVTLYDGVTLPYPDDAFDYVTIVDVLHHTDNPAAVLREAARVASRGVVIKDHLVQGPGARTTLRFMDWVGNRGHDVRLPYNYLTPAEWQRAFAAANLLEVRRVAALNLYPAPFTWLFDRSLHFVALLAPQT</sequence>
<protein>
    <submittedName>
        <fullName evidence="1">Methyltransferase domain-containing protein</fullName>
    </submittedName>
</protein>
<dbReference type="Pfam" id="PF13489">
    <property type="entry name" value="Methyltransf_23"/>
    <property type="match status" value="1"/>
</dbReference>
<dbReference type="InterPro" id="IPR029063">
    <property type="entry name" value="SAM-dependent_MTases_sf"/>
</dbReference>
<gene>
    <name evidence="1" type="ORF">ML536_14990</name>
</gene>